<name>A0A409XJX1_PSICY</name>
<comment type="caution">
    <text evidence="3">The sequence shown here is derived from an EMBL/GenBank/DDBJ whole genome shotgun (WGS) entry which is preliminary data.</text>
</comment>
<sequence>MSPVPTSCSRSRSRKPSQVLPVPPSPSEGDLSIQWSEPPCPIPVVYYPSAMLTADHLDRILTADRDSMMLLLKDWSVSQAAAPMPAALVGPCHDLHLNPPPEFDGVSANVSDFLAMICCHILAYPSDFAQTKTQVLFLLSYCSKGFARTWRNRMISEIDSGNYEITSWYAFETLFKDTFLNHYTEDDAARKIALIRQGKQSAQEFLIAFDELVIRSNFNHKAVVYALKNALNP</sequence>
<evidence type="ECO:0000313" key="3">
    <source>
        <dbReference type="EMBL" id="PPQ91073.1"/>
    </source>
</evidence>
<reference evidence="3 4" key="1">
    <citation type="journal article" date="2018" name="Evol. Lett.">
        <title>Horizontal gene cluster transfer increased hallucinogenic mushroom diversity.</title>
        <authorList>
            <person name="Reynolds H.T."/>
            <person name="Vijayakumar V."/>
            <person name="Gluck-Thaler E."/>
            <person name="Korotkin H.B."/>
            <person name="Matheny P.B."/>
            <person name="Slot J.C."/>
        </authorList>
    </citation>
    <scope>NUCLEOTIDE SEQUENCE [LARGE SCALE GENOMIC DNA]</scope>
    <source>
        <strain evidence="3 4">2631</strain>
    </source>
</reference>
<proteinExistence type="predicted"/>
<evidence type="ECO:0000256" key="1">
    <source>
        <dbReference type="SAM" id="MobiDB-lite"/>
    </source>
</evidence>
<evidence type="ECO:0000313" key="4">
    <source>
        <dbReference type="Proteomes" id="UP000283269"/>
    </source>
</evidence>
<dbReference type="OrthoDB" id="3066901at2759"/>
<feature type="compositionally biased region" description="Polar residues" evidence="1">
    <location>
        <begin position="1"/>
        <end position="10"/>
    </location>
</feature>
<accession>A0A409XJX1</accession>
<gene>
    <name evidence="3" type="ORF">CVT25_014743</name>
</gene>
<dbReference type="EMBL" id="NHYD01001485">
    <property type="protein sequence ID" value="PPQ91073.1"/>
    <property type="molecule type" value="Genomic_DNA"/>
</dbReference>
<dbReference type="Pfam" id="PF03732">
    <property type="entry name" value="Retrotrans_gag"/>
    <property type="match status" value="1"/>
</dbReference>
<organism evidence="3 4">
    <name type="scientific">Psilocybe cyanescens</name>
    <dbReference type="NCBI Taxonomy" id="93625"/>
    <lineage>
        <taxon>Eukaryota</taxon>
        <taxon>Fungi</taxon>
        <taxon>Dikarya</taxon>
        <taxon>Basidiomycota</taxon>
        <taxon>Agaricomycotina</taxon>
        <taxon>Agaricomycetes</taxon>
        <taxon>Agaricomycetidae</taxon>
        <taxon>Agaricales</taxon>
        <taxon>Agaricineae</taxon>
        <taxon>Strophariaceae</taxon>
        <taxon>Psilocybe</taxon>
    </lineage>
</organism>
<protein>
    <recommendedName>
        <fullName evidence="2">Retrotransposon gag domain-containing protein</fullName>
    </recommendedName>
</protein>
<dbReference type="InParanoid" id="A0A409XJX1"/>
<feature type="region of interest" description="Disordered" evidence="1">
    <location>
        <begin position="1"/>
        <end position="33"/>
    </location>
</feature>
<feature type="domain" description="Retrotransposon gag" evidence="2">
    <location>
        <begin position="141"/>
        <end position="233"/>
    </location>
</feature>
<dbReference type="Proteomes" id="UP000283269">
    <property type="component" value="Unassembled WGS sequence"/>
</dbReference>
<dbReference type="InterPro" id="IPR005162">
    <property type="entry name" value="Retrotrans_gag_dom"/>
</dbReference>
<dbReference type="STRING" id="93625.A0A409XJX1"/>
<evidence type="ECO:0000259" key="2">
    <source>
        <dbReference type="Pfam" id="PF03732"/>
    </source>
</evidence>
<keyword evidence="4" id="KW-1185">Reference proteome</keyword>
<dbReference type="AlphaFoldDB" id="A0A409XJX1"/>